<keyword evidence="1" id="KW-0863">Zinc-finger</keyword>
<accession>A0A8D0D9D7</accession>
<evidence type="ECO:0000256" key="1">
    <source>
        <dbReference type="PROSITE-ProRule" id="PRU00047"/>
    </source>
</evidence>
<name>A0A8D0D9D7_SANLU</name>
<evidence type="ECO:0000313" key="4">
    <source>
        <dbReference type="Proteomes" id="UP000694568"/>
    </source>
</evidence>
<dbReference type="Ensembl" id="ENSSLUT00000049927.1">
    <property type="protein sequence ID" value="ENSSLUP00000048464.1"/>
    <property type="gene ID" value="ENSSLUG00000021226.1"/>
</dbReference>
<proteinExistence type="predicted"/>
<keyword evidence="1" id="KW-0479">Metal-binding</keyword>
<dbReference type="GO" id="GO:0008270">
    <property type="term" value="F:zinc ion binding"/>
    <property type="evidence" value="ECO:0007669"/>
    <property type="project" value="UniProtKB-KW"/>
</dbReference>
<evidence type="ECO:0000259" key="2">
    <source>
        <dbReference type="PROSITE" id="PS50158"/>
    </source>
</evidence>
<organism evidence="3 4">
    <name type="scientific">Sander lucioperca</name>
    <name type="common">Pike-perch</name>
    <name type="synonym">Perca lucioperca</name>
    <dbReference type="NCBI Taxonomy" id="283035"/>
    <lineage>
        <taxon>Eukaryota</taxon>
        <taxon>Metazoa</taxon>
        <taxon>Chordata</taxon>
        <taxon>Craniata</taxon>
        <taxon>Vertebrata</taxon>
        <taxon>Euteleostomi</taxon>
        <taxon>Actinopterygii</taxon>
        <taxon>Neopterygii</taxon>
        <taxon>Teleostei</taxon>
        <taxon>Neoteleostei</taxon>
        <taxon>Acanthomorphata</taxon>
        <taxon>Eupercaria</taxon>
        <taxon>Perciformes</taxon>
        <taxon>Percoidei</taxon>
        <taxon>Percidae</taxon>
        <taxon>Luciopercinae</taxon>
        <taxon>Sander</taxon>
    </lineage>
</organism>
<dbReference type="SMART" id="SM00343">
    <property type="entry name" value="ZnF_C2HC"/>
    <property type="match status" value="1"/>
</dbReference>
<evidence type="ECO:0000313" key="3">
    <source>
        <dbReference type="Ensembl" id="ENSSLUP00000048464.1"/>
    </source>
</evidence>
<reference evidence="3" key="2">
    <citation type="submission" date="2025-09" db="UniProtKB">
        <authorList>
            <consortium name="Ensembl"/>
        </authorList>
    </citation>
    <scope>IDENTIFICATION</scope>
</reference>
<feature type="domain" description="CCHC-type" evidence="2">
    <location>
        <begin position="25"/>
        <end position="39"/>
    </location>
</feature>
<dbReference type="InterPro" id="IPR001878">
    <property type="entry name" value="Znf_CCHC"/>
</dbReference>
<dbReference type="SUPFAM" id="SSF57756">
    <property type="entry name" value="Retrovirus zinc finger-like domains"/>
    <property type="match status" value="1"/>
</dbReference>
<dbReference type="Pfam" id="PF00098">
    <property type="entry name" value="zf-CCHC"/>
    <property type="match status" value="1"/>
</dbReference>
<sequence>TLEMNRGRGRGRGRDNLPAVDKDACYKCGDKGHWAYDCPYARKNSSKGQHGDPHRYAD</sequence>
<keyword evidence="1" id="KW-0862">Zinc</keyword>
<keyword evidence="4" id="KW-1185">Reference proteome</keyword>
<dbReference type="GO" id="GO:0003676">
    <property type="term" value="F:nucleic acid binding"/>
    <property type="evidence" value="ECO:0007669"/>
    <property type="project" value="InterPro"/>
</dbReference>
<dbReference type="InterPro" id="IPR036875">
    <property type="entry name" value="Znf_CCHC_sf"/>
</dbReference>
<dbReference type="Proteomes" id="UP000694568">
    <property type="component" value="Unplaced"/>
</dbReference>
<dbReference type="AlphaFoldDB" id="A0A8D0D9D7"/>
<protein>
    <recommendedName>
        <fullName evidence="2">CCHC-type domain-containing protein</fullName>
    </recommendedName>
</protein>
<dbReference type="Gene3D" id="4.10.60.10">
    <property type="entry name" value="Zinc finger, CCHC-type"/>
    <property type="match status" value="1"/>
</dbReference>
<reference evidence="3" key="1">
    <citation type="submission" date="2025-08" db="UniProtKB">
        <authorList>
            <consortium name="Ensembl"/>
        </authorList>
    </citation>
    <scope>IDENTIFICATION</scope>
</reference>
<dbReference type="PROSITE" id="PS50158">
    <property type="entry name" value="ZF_CCHC"/>
    <property type="match status" value="1"/>
</dbReference>